<sequence>MGTTHFLDQALKLEAAPADADHYTGTASPAYWNMVGPFGGTTAATVLQAVMQHPKRLGEPIALTVNYGAALGPGAFTVTARAVRTNRSTQHWRIDLSQADAEGAPQLVTTATAVTAARRDTWGVSDMPMPSAPLPHEVESSKLDFRVEWPRRYDMRAILGDVPTQWNETESQADPAEASLTRLWVRDEPPRPIDFPALAAMADVFYPRAWLRRPKLVPAGTVSFTVYFHADSALLDATGDGHLLAQARAQAFRNGFFDQSAQLWNQAGALLATSHQIVYYKE</sequence>
<dbReference type="RefSeq" id="WP_076197083.1">
    <property type="nucleotide sequence ID" value="NZ_CP019236.1"/>
</dbReference>
<feature type="domain" description="Acyl-CoA thioesterase-like C-terminal" evidence="2">
    <location>
        <begin position="142"/>
        <end position="279"/>
    </location>
</feature>
<dbReference type="PANTHER" id="PTHR38110:SF1">
    <property type="entry name" value="THIOESTERASE DOMAIN-CONTAINING PROTEIN"/>
    <property type="match status" value="1"/>
</dbReference>
<organism evidence="3 4">
    <name type="scientific">Rhodoferax koreensis</name>
    <dbReference type="NCBI Taxonomy" id="1842727"/>
    <lineage>
        <taxon>Bacteria</taxon>
        <taxon>Pseudomonadati</taxon>
        <taxon>Pseudomonadota</taxon>
        <taxon>Betaproteobacteria</taxon>
        <taxon>Burkholderiales</taxon>
        <taxon>Comamonadaceae</taxon>
        <taxon>Rhodoferax</taxon>
    </lineage>
</organism>
<reference evidence="3 4" key="1">
    <citation type="submission" date="2017-01" db="EMBL/GenBank/DDBJ databases">
        <authorList>
            <person name="Mah S.A."/>
            <person name="Swanson W.J."/>
            <person name="Moy G.W."/>
            <person name="Vacquier V.D."/>
        </authorList>
    </citation>
    <scope>NUCLEOTIDE SEQUENCE [LARGE SCALE GENOMIC DNA]</scope>
    <source>
        <strain evidence="3 4">DCY110</strain>
    </source>
</reference>
<dbReference type="InterPro" id="IPR049449">
    <property type="entry name" value="TesB_ACOT8-like_N"/>
</dbReference>
<dbReference type="InterPro" id="IPR042171">
    <property type="entry name" value="Acyl-CoA_hotdog"/>
</dbReference>
<evidence type="ECO:0000313" key="3">
    <source>
        <dbReference type="EMBL" id="APW36551.1"/>
    </source>
</evidence>
<dbReference type="KEGG" id="rhy:RD110_04460"/>
<evidence type="ECO:0000313" key="4">
    <source>
        <dbReference type="Proteomes" id="UP000186609"/>
    </source>
</evidence>
<dbReference type="OrthoDB" id="4370297at2"/>
<dbReference type="SUPFAM" id="SSF54637">
    <property type="entry name" value="Thioesterase/thiol ester dehydrase-isomerase"/>
    <property type="match status" value="2"/>
</dbReference>
<dbReference type="Proteomes" id="UP000186609">
    <property type="component" value="Chromosome"/>
</dbReference>
<dbReference type="Pfam" id="PF13622">
    <property type="entry name" value="4HBT_3"/>
    <property type="match status" value="1"/>
</dbReference>
<dbReference type="PANTHER" id="PTHR38110">
    <property type="entry name" value="CHROMOSOME 23, WHOLE GENOME SHOTGUN SEQUENCE"/>
    <property type="match status" value="1"/>
</dbReference>
<feature type="domain" description="Acyl-CoA thioesterase-like N-terminal HotDog" evidence="1">
    <location>
        <begin position="29"/>
        <end position="114"/>
    </location>
</feature>
<accession>A0A1P8JS41</accession>
<dbReference type="InterPro" id="IPR049450">
    <property type="entry name" value="ACOT8-like_C"/>
</dbReference>
<name>A0A1P8JS41_9BURK</name>
<evidence type="ECO:0000259" key="2">
    <source>
        <dbReference type="Pfam" id="PF20789"/>
    </source>
</evidence>
<dbReference type="EMBL" id="CP019236">
    <property type="protein sequence ID" value="APW36551.1"/>
    <property type="molecule type" value="Genomic_DNA"/>
</dbReference>
<proteinExistence type="predicted"/>
<dbReference type="STRING" id="1842727.RD110_04460"/>
<keyword evidence="4" id="KW-1185">Reference proteome</keyword>
<dbReference type="InterPro" id="IPR052389">
    <property type="entry name" value="Sec_Metab_Biosynth-Assoc"/>
</dbReference>
<gene>
    <name evidence="3" type="ORF">RD110_04460</name>
</gene>
<dbReference type="Pfam" id="PF20789">
    <property type="entry name" value="4HBT_3C"/>
    <property type="match status" value="1"/>
</dbReference>
<protein>
    <submittedName>
        <fullName evidence="3">Acyl-CoA thioesterase</fullName>
    </submittedName>
</protein>
<dbReference type="AlphaFoldDB" id="A0A1P8JS41"/>
<dbReference type="Gene3D" id="2.40.160.210">
    <property type="entry name" value="Acyl-CoA thioesterase, double hotdog domain"/>
    <property type="match status" value="1"/>
</dbReference>
<evidence type="ECO:0000259" key="1">
    <source>
        <dbReference type="Pfam" id="PF13622"/>
    </source>
</evidence>
<dbReference type="InterPro" id="IPR029069">
    <property type="entry name" value="HotDog_dom_sf"/>
</dbReference>